<feature type="domain" description="Histidine kinase" evidence="6">
    <location>
        <begin position="456"/>
        <end position="674"/>
    </location>
</feature>
<feature type="modified residue" description="4-aspartylphosphate" evidence="4">
    <location>
        <position position="725"/>
    </location>
</feature>
<proteinExistence type="predicted"/>
<evidence type="ECO:0000313" key="8">
    <source>
        <dbReference type="EMBL" id="TGN17646.1"/>
    </source>
</evidence>
<dbReference type="PANTHER" id="PTHR43547">
    <property type="entry name" value="TWO-COMPONENT HISTIDINE KINASE"/>
    <property type="match status" value="1"/>
</dbReference>
<feature type="transmembrane region" description="Helical" evidence="5">
    <location>
        <begin position="305"/>
        <end position="323"/>
    </location>
</feature>
<dbReference type="SMART" id="SM00448">
    <property type="entry name" value="REC"/>
    <property type="match status" value="1"/>
</dbReference>
<dbReference type="SUPFAM" id="SSF47384">
    <property type="entry name" value="Homodimeric domain of signal transducing histidine kinase"/>
    <property type="match status" value="1"/>
</dbReference>
<evidence type="ECO:0000313" key="9">
    <source>
        <dbReference type="Proteomes" id="UP000298058"/>
    </source>
</evidence>
<dbReference type="Pfam" id="PF00512">
    <property type="entry name" value="HisKA"/>
    <property type="match status" value="1"/>
</dbReference>
<dbReference type="InterPro" id="IPR005467">
    <property type="entry name" value="His_kinase_dom"/>
</dbReference>
<dbReference type="SMART" id="SM00388">
    <property type="entry name" value="HisKA"/>
    <property type="match status" value="1"/>
</dbReference>
<gene>
    <name evidence="8" type="ORF">EHS15_16610</name>
</gene>
<dbReference type="Pfam" id="PF02518">
    <property type="entry name" value="HATPase_c"/>
    <property type="match status" value="1"/>
</dbReference>
<dbReference type="PROSITE" id="PS50109">
    <property type="entry name" value="HIS_KIN"/>
    <property type="match status" value="1"/>
</dbReference>
<dbReference type="PANTHER" id="PTHR43547:SF2">
    <property type="entry name" value="HYBRID SIGNAL TRANSDUCTION HISTIDINE KINASE C"/>
    <property type="match status" value="1"/>
</dbReference>
<accession>A0A4R9LUP5</accession>
<dbReference type="Gene3D" id="3.40.50.2300">
    <property type="match status" value="1"/>
</dbReference>
<dbReference type="InterPro" id="IPR036097">
    <property type="entry name" value="HisK_dim/P_sf"/>
</dbReference>
<dbReference type="InterPro" id="IPR011623">
    <property type="entry name" value="7TMR_DISM_rcpt_extracell_dom1"/>
</dbReference>
<evidence type="ECO:0000256" key="3">
    <source>
        <dbReference type="ARBA" id="ARBA00022553"/>
    </source>
</evidence>
<evidence type="ECO:0000256" key="4">
    <source>
        <dbReference type="PROSITE-ProRule" id="PRU00169"/>
    </source>
</evidence>
<dbReference type="InterPro" id="IPR001789">
    <property type="entry name" value="Sig_transdc_resp-reg_receiver"/>
</dbReference>
<dbReference type="OrthoDB" id="326941at2"/>
<dbReference type="Pfam" id="PF00072">
    <property type="entry name" value="Response_reg"/>
    <property type="match status" value="1"/>
</dbReference>
<dbReference type="InterPro" id="IPR003661">
    <property type="entry name" value="HisK_dim/P_dom"/>
</dbReference>
<evidence type="ECO:0000259" key="6">
    <source>
        <dbReference type="PROSITE" id="PS50109"/>
    </source>
</evidence>
<comment type="caution">
    <text evidence="8">The sequence shown here is derived from an EMBL/GenBank/DDBJ whole genome shotgun (WGS) entry which is preliminary data.</text>
</comment>
<feature type="transmembrane region" description="Helical" evidence="5">
    <location>
        <begin position="211"/>
        <end position="230"/>
    </location>
</feature>
<feature type="transmembrane region" description="Helical" evidence="5">
    <location>
        <begin position="329"/>
        <end position="349"/>
    </location>
</feature>
<dbReference type="Gene3D" id="1.10.287.130">
    <property type="match status" value="1"/>
</dbReference>
<reference evidence="8" key="1">
    <citation type="journal article" date="2019" name="PLoS Negl. Trop. Dis.">
        <title>Revisiting the worldwide diversity of Leptospira species in the environment.</title>
        <authorList>
            <person name="Vincent A.T."/>
            <person name="Schiettekatte O."/>
            <person name="Bourhy P."/>
            <person name="Veyrier F.J."/>
            <person name="Picardeau M."/>
        </authorList>
    </citation>
    <scope>NUCLEOTIDE SEQUENCE [LARGE SCALE GENOMIC DNA]</scope>
    <source>
        <strain evidence="8">201300427</strain>
    </source>
</reference>
<dbReference type="RefSeq" id="WP_135761703.1">
    <property type="nucleotide sequence ID" value="NZ_RQHW01000065.1"/>
</dbReference>
<dbReference type="InterPro" id="IPR036890">
    <property type="entry name" value="HATPase_C_sf"/>
</dbReference>
<comment type="catalytic activity">
    <reaction evidence="1">
        <text>ATP + protein L-histidine = ADP + protein N-phospho-L-histidine.</text>
        <dbReference type="EC" id="2.7.13.3"/>
    </reaction>
</comment>
<keyword evidence="9" id="KW-1185">Reference proteome</keyword>
<dbReference type="PROSITE" id="PS50110">
    <property type="entry name" value="RESPONSE_REGULATORY"/>
    <property type="match status" value="1"/>
</dbReference>
<keyword evidence="5" id="KW-0472">Membrane</keyword>
<evidence type="ECO:0000259" key="7">
    <source>
        <dbReference type="PROSITE" id="PS50110"/>
    </source>
</evidence>
<dbReference type="Gene3D" id="3.30.565.10">
    <property type="entry name" value="Histidine kinase-like ATPase, C-terminal domain"/>
    <property type="match status" value="1"/>
</dbReference>
<dbReference type="AlphaFoldDB" id="A0A4R9LUP5"/>
<dbReference type="EC" id="2.7.13.3" evidence="2"/>
<keyword evidence="5" id="KW-0812">Transmembrane</keyword>
<name>A0A4R9LUP5_9LEPT</name>
<dbReference type="InterPro" id="IPR011006">
    <property type="entry name" value="CheY-like_superfamily"/>
</dbReference>
<dbReference type="Proteomes" id="UP000298058">
    <property type="component" value="Unassembled WGS sequence"/>
</dbReference>
<keyword evidence="3 4" id="KW-0597">Phosphoprotein</keyword>
<dbReference type="GO" id="GO:0000155">
    <property type="term" value="F:phosphorelay sensor kinase activity"/>
    <property type="evidence" value="ECO:0007669"/>
    <property type="project" value="InterPro"/>
</dbReference>
<dbReference type="SUPFAM" id="SSF55874">
    <property type="entry name" value="ATPase domain of HSP90 chaperone/DNA topoisomerase II/histidine kinase"/>
    <property type="match status" value="1"/>
</dbReference>
<feature type="transmembrane region" description="Helical" evidence="5">
    <location>
        <begin position="237"/>
        <end position="257"/>
    </location>
</feature>
<dbReference type="InterPro" id="IPR004358">
    <property type="entry name" value="Sig_transdc_His_kin-like_C"/>
</dbReference>
<dbReference type="Pfam" id="PF07695">
    <property type="entry name" value="7TMR-DISM_7TM"/>
    <property type="match status" value="1"/>
</dbReference>
<evidence type="ECO:0000256" key="1">
    <source>
        <dbReference type="ARBA" id="ARBA00000085"/>
    </source>
</evidence>
<feature type="transmembrane region" description="Helical" evidence="5">
    <location>
        <begin position="361"/>
        <end position="382"/>
    </location>
</feature>
<dbReference type="CDD" id="cd00082">
    <property type="entry name" value="HisKA"/>
    <property type="match status" value="1"/>
</dbReference>
<dbReference type="PRINTS" id="PR00344">
    <property type="entry name" value="BCTRLSENSOR"/>
</dbReference>
<keyword evidence="5" id="KW-1133">Transmembrane helix</keyword>
<organism evidence="8 9">
    <name type="scientific">Leptospira idonii</name>
    <dbReference type="NCBI Taxonomy" id="1193500"/>
    <lineage>
        <taxon>Bacteria</taxon>
        <taxon>Pseudomonadati</taxon>
        <taxon>Spirochaetota</taxon>
        <taxon>Spirochaetia</taxon>
        <taxon>Leptospirales</taxon>
        <taxon>Leptospiraceae</taxon>
        <taxon>Leptospira</taxon>
    </lineage>
</organism>
<feature type="domain" description="Response regulatory" evidence="7">
    <location>
        <begin position="676"/>
        <end position="797"/>
    </location>
</feature>
<evidence type="ECO:0000256" key="5">
    <source>
        <dbReference type="SAM" id="Phobius"/>
    </source>
</evidence>
<dbReference type="PROSITE" id="PS51257">
    <property type="entry name" value="PROKAR_LIPOPROTEIN"/>
    <property type="match status" value="1"/>
</dbReference>
<dbReference type="SMART" id="SM00387">
    <property type="entry name" value="HATPase_c"/>
    <property type="match status" value="1"/>
</dbReference>
<dbReference type="SUPFAM" id="SSF52172">
    <property type="entry name" value="CheY-like"/>
    <property type="match status" value="1"/>
</dbReference>
<dbReference type="InterPro" id="IPR003594">
    <property type="entry name" value="HATPase_dom"/>
</dbReference>
<sequence>MKLYKKLNLIYLFLFFFLMTVSCKNEAGLISQKIPIEKGSLDLRGIQTKFLEPFPLAGDWDAFPGELPITPEEFKALDKKTPVSLAIPGYWVNQNLPAHGYVTYRLKLLVDEPTPLMIYLKEASSAYKLFVWNEGQGLTLLGSSGKISKTQEESIGYYTENASAFRAHPGSVIYLQVSNYLYSRGGAYYSPVLGDPGRMLLFLRYKERKKLFFAGVFFLLALYHIVLFLHRSKERATLWYSLLCFSWLVRILLFERITRGWFEPSDFMEMLQIRLEYLAFISVQLFSILFFFSFFAPILKQKLKFYYLAPVILFFLVSCLTPYQVYTKLLQVTQVYMVLVLLSSLYAAVKSIQERETRYQGVVFLIGSLIIIGTTIYDSVVFFKRWDLPFLTEFGFTAYSIGLAVIISSRNSHAWETAEYLTLNLRKEVDWKTIELRREKEKAEKAGEMKDKFISIVSHDIRSPLFGISSVVGLLTENPPSLSPDRAKQVLGDASSGLKNLLSMVEELIQYSRFQNATVFPDYQLFDYYLLLESIQEKARPLMEAKKLQLVSHIEESSIGMGDPNLIEHLLWNFVTNAIKFTHPGGTITLSLSEENKEWCFSIQDTGVGFPNYWIQNIFEEGYIYLRKGTSDEMGAGVGLAFCKEVADRHGGRLEVVSKEGEGSTFKFYLPNFEKVVLLLDDNPGYRSQLRKILKQLPCIIWEEEFPDHALRSVMKLKPDLIIVDFAMPEKTGLEFLKELYADQDMVEIRALLLSSSQTDPNTGKKLEEDVLAVGGDAFLRKTVSEEKLISEIKKLLSLN</sequence>
<feature type="transmembrane region" description="Helical" evidence="5">
    <location>
        <begin position="277"/>
        <end position="298"/>
    </location>
</feature>
<protein>
    <recommendedName>
        <fullName evidence="2">histidine kinase</fullName>
        <ecNumber evidence="2">2.7.13.3</ecNumber>
    </recommendedName>
</protein>
<evidence type="ECO:0000256" key="2">
    <source>
        <dbReference type="ARBA" id="ARBA00012438"/>
    </source>
</evidence>
<dbReference type="EMBL" id="RQHW01000065">
    <property type="protein sequence ID" value="TGN17646.1"/>
    <property type="molecule type" value="Genomic_DNA"/>
</dbReference>